<comment type="caution">
    <text evidence="2">Lacks conserved residue(s) required for the propagation of feature annotation.</text>
</comment>
<feature type="domain" description="P-type" evidence="3">
    <location>
        <begin position="46"/>
        <end position="140"/>
    </location>
</feature>
<dbReference type="SUPFAM" id="SSF57492">
    <property type="entry name" value="Trefoil"/>
    <property type="match status" value="3"/>
</dbReference>
<proteinExistence type="predicted"/>
<protein>
    <recommendedName>
        <fullName evidence="3">P-type domain-containing protein</fullName>
    </recommendedName>
</protein>
<comment type="caution">
    <text evidence="4">The sequence shown here is derived from an EMBL/GenBank/DDBJ whole genome shotgun (WGS) entry which is preliminary data.</text>
</comment>
<keyword evidence="1 2" id="KW-1015">Disulfide bond</keyword>
<feature type="non-terminal residue" evidence="4">
    <location>
        <position position="1"/>
    </location>
</feature>
<feature type="disulfide bond" evidence="2">
    <location>
        <begin position="60"/>
        <end position="75"/>
    </location>
</feature>
<evidence type="ECO:0000313" key="5">
    <source>
        <dbReference type="Proteomes" id="UP001159405"/>
    </source>
</evidence>
<evidence type="ECO:0000256" key="1">
    <source>
        <dbReference type="ARBA" id="ARBA00023157"/>
    </source>
</evidence>
<dbReference type="InterPro" id="IPR000519">
    <property type="entry name" value="P_trefoil_dom"/>
</dbReference>
<keyword evidence="5" id="KW-1185">Reference proteome</keyword>
<dbReference type="EMBL" id="CALNXK010000052">
    <property type="protein sequence ID" value="CAH3133089.1"/>
    <property type="molecule type" value="Genomic_DNA"/>
</dbReference>
<dbReference type="Proteomes" id="UP001159405">
    <property type="component" value="Unassembled WGS sequence"/>
</dbReference>
<dbReference type="InterPro" id="IPR044913">
    <property type="entry name" value="P_trefoil_dom_sf"/>
</dbReference>
<dbReference type="InterPro" id="IPR017994">
    <property type="entry name" value="P_trefoil_chordata"/>
</dbReference>
<name>A0ABN8P5F5_9CNID</name>
<gene>
    <name evidence="4" type="ORF">PLOB_00036639</name>
</gene>
<accession>A0ABN8P5F5</accession>
<reference evidence="4 5" key="1">
    <citation type="submission" date="2022-05" db="EMBL/GenBank/DDBJ databases">
        <authorList>
            <consortium name="Genoscope - CEA"/>
            <person name="William W."/>
        </authorList>
    </citation>
    <scope>NUCLEOTIDE SEQUENCE [LARGE SCALE GENOMIC DNA]</scope>
</reference>
<organism evidence="4 5">
    <name type="scientific">Porites lobata</name>
    <dbReference type="NCBI Taxonomy" id="104759"/>
    <lineage>
        <taxon>Eukaryota</taxon>
        <taxon>Metazoa</taxon>
        <taxon>Cnidaria</taxon>
        <taxon>Anthozoa</taxon>
        <taxon>Hexacorallia</taxon>
        <taxon>Scleractinia</taxon>
        <taxon>Fungiina</taxon>
        <taxon>Poritidae</taxon>
        <taxon>Porites</taxon>
    </lineage>
</organism>
<dbReference type="Gene3D" id="4.10.110.10">
    <property type="entry name" value="Spasmolytic Protein, domain 1"/>
    <property type="match status" value="3"/>
</dbReference>
<evidence type="ECO:0000259" key="3">
    <source>
        <dbReference type="PROSITE" id="PS51448"/>
    </source>
</evidence>
<dbReference type="CDD" id="cd00111">
    <property type="entry name" value="Trefoil"/>
    <property type="match status" value="3"/>
</dbReference>
<evidence type="ECO:0000313" key="4">
    <source>
        <dbReference type="EMBL" id="CAH3133089.1"/>
    </source>
</evidence>
<evidence type="ECO:0000256" key="2">
    <source>
        <dbReference type="PROSITE-ProRule" id="PRU00779"/>
    </source>
</evidence>
<dbReference type="Pfam" id="PF00088">
    <property type="entry name" value="Trefoil"/>
    <property type="match status" value="3"/>
</dbReference>
<dbReference type="PROSITE" id="PS51448">
    <property type="entry name" value="P_TREFOIL_2"/>
    <property type="match status" value="2"/>
</dbReference>
<dbReference type="PRINTS" id="PR00680">
    <property type="entry name" value="PTREFOIL"/>
</dbReference>
<feature type="domain" description="P-type" evidence="3">
    <location>
        <begin position="141"/>
        <end position="186"/>
    </location>
</feature>
<dbReference type="PANTHER" id="PTHR13826">
    <property type="entry name" value="INTESTINAL TREFOIL FACTOR-RELATED"/>
    <property type="match status" value="1"/>
</dbReference>
<dbReference type="SMART" id="SM00018">
    <property type="entry name" value="PD"/>
    <property type="match status" value="3"/>
</dbReference>
<sequence>EEKKKLCAAIGRPDTRGCETNSPDKCVSYGCCFSYDFATCFKAPADVCDVHKYDKNRRNCGWKRITKTECENRGCCFDDSIYKNFIPTYDCHYPLDMPKCIVSKRENCGYGGVTDRECVEKLGCCWDSSVRNVPWCFHGRDKIGRCTVSERTNCGFKGITAKQCVKDRGCCWDSSKRGVSWCFYGNSFGGDTAIELPENNYESSFAGANNAQAVDNFNFRTDDLPTDLHVYRQRRFWARDHYKEIQSRNEARIPQNTKRPTTCLHGVREFGMTG</sequence>
<dbReference type="PANTHER" id="PTHR13826:SF18">
    <property type="entry name" value="TREFOIL FACTOR 1"/>
    <property type="match status" value="1"/>
</dbReference>